<dbReference type="Proteomes" id="UP000006468">
    <property type="component" value="Chromosome"/>
</dbReference>
<dbReference type="EMBL" id="ADTV01000058">
    <property type="protein sequence ID" value="EFG83200.1"/>
    <property type="molecule type" value="Genomic_DNA"/>
</dbReference>
<proteinExistence type="predicted"/>
<evidence type="ECO:0000313" key="2">
    <source>
        <dbReference type="Proteomes" id="UP000006468"/>
    </source>
</evidence>
<protein>
    <submittedName>
        <fullName evidence="1">Uncharacterized protein</fullName>
    </submittedName>
</protein>
<dbReference type="AlphaFoldDB" id="D5QIC5"/>
<accession>D5QIC5</accession>
<reference evidence="1 2" key="1">
    <citation type="journal article" date="2010" name="J. Bacteriol.">
        <title>Genome sequence of a cellulose-producing bacterium, Gluconacetobacter hansenii ATCC 23769.</title>
        <authorList>
            <person name="Iyer P.R."/>
            <person name="Geib S.M."/>
            <person name="Catchmark J."/>
            <person name="Kao T.H."/>
            <person name="Tien M."/>
        </authorList>
    </citation>
    <scope>NUCLEOTIDE SEQUENCE [LARGE SCALE GENOMIC DNA]</scope>
    <source>
        <strain evidence="1 2">ATCC 23769</strain>
    </source>
</reference>
<name>D5QIC5_NOVHA</name>
<dbReference type="HOGENOM" id="CLU_2825462_0_0_5"/>
<organism evidence="1 2">
    <name type="scientific">Novacetimonas hansenii ATCC 23769</name>
    <dbReference type="NCBI Taxonomy" id="714995"/>
    <lineage>
        <taxon>Bacteria</taxon>
        <taxon>Pseudomonadati</taxon>
        <taxon>Pseudomonadota</taxon>
        <taxon>Alphaproteobacteria</taxon>
        <taxon>Acetobacterales</taxon>
        <taxon>Acetobacteraceae</taxon>
        <taxon>Novacetimonas</taxon>
    </lineage>
</organism>
<gene>
    <name evidence="1" type="ORF">GXY_14532</name>
</gene>
<sequence length="66" mass="7397">MWRLLKIFGKIFAKNIDDFNGARVLAFAKGIIKTPPFRKKATSGRFPSKTLFANAGILPRSAIPYQ</sequence>
<comment type="caution">
    <text evidence="1">The sequence shown here is derived from an EMBL/GenBank/DDBJ whole genome shotgun (WGS) entry which is preliminary data.</text>
</comment>
<evidence type="ECO:0000313" key="1">
    <source>
        <dbReference type="EMBL" id="EFG83200.1"/>
    </source>
</evidence>